<dbReference type="InterPro" id="IPR001926">
    <property type="entry name" value="TrpB-like_PALP"/>
</dbReference>
<evidence type="ECO:0000259" key="5">
    <source>
        <dbReference type="Pfam" id="PF00291"/>
    </source>
</evidence>
<dbReference type="GO" id="GO:0030378">
    <property type="term" value="F:serine racemase activity"/>
    <property type="evidence" value="ECO:0007669"/>
    <property type="project" value="TreeGrafter"/>
</dbReference>
<dbReference type="CDD" id="cd01562">
    <property type="entry name" value="Thr-dehyd"/>
    <property type="match status" value="1"/>
</dbReference>
<dbReference type="GO" id="GO:0070179">
    <property type="term" value="P:D-serine biosynthetic process"/>
    <property type="evidence" value="ECO:0007669"/>
    <property type="project" value="TreeGrafter"/>
</dbReference>
<evidence type="ECO:0000256" key="3">
    <source>
        <dbReference type="ARBA" id="ARBA00022898"/>
    </source>
</evidence>
<evidence type="ECO:0000256" key="4">
    <source>
        <dbReference type="ARBA" id="ARBA00023239"/>
    </source>
</evidence>
<dbReference type="FunFam" id="3.40.50.1100:FF:000007">
    <property type="entry name" value="L-threonine dehydratase catabolic TdcB"/>
    <property type="match status" value="1"/>
</dbReference>
<dbReference type="PANTHER" id="PTHR43050">
    <property type="entry name" value="SERINE / THREONINE RACEMASE FAMILY MEMBER"/>
    <property type="match status" value="1"/>
</dbReference>
<feature type="domain" description="Tryptophan synthase beta chain-like PALP" evidence="5">
    <location>
        <begin position="17"/>
        <end position="304"/>
    </location>
</feature>
<dbReference type="GO" id="GO:0003941">
    <property type="term" value="F:L-serine ammonia-lyase activity"/>
    <property type="evidence" value="ECO:0007669"/>
    <property type="project" value="TreeGrafter"/>
</dbReference>
<dbReference type="InterPro" id="IPR036052">
    <property type="entry name" value="TrpB-like_PALP_sf"/>
</dbReference>
<keyword evidence="7" id="KW-1185">Reference proteome</keyword>
<evidence type="ECO:0000256" key="2">
    <source>
        <dbReference type="ARBA" id="ARBA00010869"/>
    </source>
</evidence>
<dbReference type="GO" id="GO:0030170">
    <property type="term" value="F:pyridoxal phosphate binding"/>
    <property type="evidence" value="ECO:0007669"/>
    <property type="project" value="TreeGrafter"/>
</dbReference>
<evidence type="ECO:0000313" key="6">
    <source>
        <dbReference type="EMBL" id="MCW3784859.1"/>
    </source>
</evidence>
<name>A0AAE3M0K1_9BACT</name>
<accession>A0AAE3M0K1</accession>
<sequence length="314" mass="34109">MDIPKFSDIEDAYMRIEKYIHFTPVLSSAAINQIAGCNVFFKCENFQKVGAFKYRGACNAVFSLSDEVAQKGVGTHSSGNHAAALALAAKQRGIAAYIVMPENAPEIKKKAVKGYGGQITFCKPTLQAREDTLSEVLLKTGATMVHPYNQKEIIAGQGTCALEFMQQQDDLDIIITPVGGGGLLSGTSITAKYLNPDIKVFAAEPEGADDAYRSFKSQELIPVQTTNTIADGLLTSLGELTFKVIMKNVDDIYTASDVEIIEAMRLIWERMKIIVEPSSAVALAIVLKNKEVFKDRNVGIILSGGNVDLAHLHF</sequence>
<protein>
    <submittedName>
        <fullName evidence="6">Pyridoxal-phosphate dependent enzyme</fullName>
    </submittedName>
</protein>
<comment type="similarity">
    <text evidence="2">Belongs to the serine/threonine dehydratase family.</text>
</comment>
<evidence type="ECO:0000256" key="1">
    <source>
        <dbReference type="ARBA" id="ARBA00001933"/>
    </source>
</evidence>
<proteinExistence type="inferred from homology"/>
<dbReference type="RefSeq" id="WP_301188430.1">
    <property type="nucleotide sequence ID" value="NZ_JAPDPJ010000001.1"/>
</dbReference>
<keyword evidence="3" id="KW-0663">Pyridoxal phosphate</keyword>
<dbReference type="GO" id="GO:0018114">
    <property type="term" value="F:threonine racemase activity"/>
    <property type="evidence" value="ECO:0007669"/>
    <property type="project" value="TreeGrafter"/>
</dbReference>
<dbReference type="Proteomes" id="UP001209229">
    <property type="component" value="Unassembled WGS sequence"/>
</dbReference>
<dbReference type="Gene3D" id="3.40.50.1100">
    <property type="match status" value="2"/>
</dbReference>
<gene>
    <name evidence="6" type="ORF">OM075_00195</name>
</gene>
<dbReference type="PANTHER" id="PTHR43050:SF1">
    <property type="entry name" value="SERINE RACEMASE"/>
    <property type="match status" value="1"/>
</dbReference>
<comment type="cofactor">
    <cofactor evidence="1">
        <name>pyridoxal 5'-phosphate</name>
        <dbReference type="ChEBI" id="CHEBI:597326"/>
    </cofactor>
</comment>
<organism evidence="6 7">
    <name type="scientific">Plebeiibacterium sediminum</name>
    <dbReference type="NCBI Taxonomy" id="2992112"/>
    <lineage>
        <taxon>Bacteria</taxon>
        <taxon>Pseudomonadati</taxon>
        <taxon>Bacteroidota</taxon>
        <taxon>Bacteroidia</taxon>
        <taxon>Marinilabiliales</taxon>
        <taxon>Marinilabiliaceae</taxon>
        <taxon>Plebeiibacterium</taxon>
    </lineage>
</organism>
<reference evidence="6" key="1">
    <citation type="submission" date="2022-10" db="EMBL/GenBank/DDBJ databases">
        <authorList>
            <person name="Yu W.X."/>
        </authorList>
    </citation>
    <scope>NUCLEOTIDE SEQUENCE</scope>
    <source>
        <strain evidence="6">AAT</strain>
    </source>
</reference>
<dbReference type="GO" id="GO:0000287">
    <property type="term" value="F:magnesium ion binding"/>
    <property type="evidence" value="ECO:0007669"/>
    <property type="project" value="TreeGrafter"/>
</dbReference>
<dbReference type="Pfam" id="PF00291">
    <property type="entry name" value="PALP"/>
    <property type="match status" value="1"/>
</dbReference>
<evidence type="ECO:0000313" key="7">
    <source>
        <dbReference type="Proteomes" id="UP001209229"/>
    </source>
</evidence>
<dbReference type="AlphaFoldDB" id="A0AAE3M0K1"/>
<keyword evidence="4" id="KW-0456">Lyase</keyword>
<comment type="caution">
    <text evidence="6">The sequence shown here is derived from an EMBL/GenBank/DDBJ whole genome shotgun (WGS) entry which is preliminary data.</text>
</comment>
<dbReference type="SUPFAM" id="SSF53686">
    <property type="entry name" value="Tryptophan synthase beta subunit-like PLP-dependent enzymes"/>
    <property type="match status" value="1"/>
</dbReference>
<dbReference type="GO" id="GO:0005524">
    <property type="term" value="F:ATP binding"/>
    <property type="evidence" value="ECO:0007669"/>
    <property type="project" value="TreeGrafter"/>
</dbReference>
<dbReference type="EMBL" id="JAPDPJ010000001">
    <property type="protein sequence ID" value="MCW3784859.1"/>
    <property type="molecule type" value="Genomic_DNA"/>
</dbReference>